<dbReference type="InterPro" id="IPR036909">
    <property type="entry name" value="Cyt_c-like_dom_sf"/>
</dbReference>
<dbReference type="PROSITE" id="PS51007">
    <property type="entry name" value="CYTC"/>
    <property type="match status" value="1"/>
</dbReference>
<dbReference type="Pfam" id="PF14376">
    <property type="entry name" value="Haem_bd"/>
    <property type="match status" value="1"/>
</dbReference>
<protein>
    <submittedName>
        <fullName evidence="7">Cytochrome P460</fullName>
    </submittedName>
</protein>
<reference evidence="7 8" key="1">
    <citation type="submission" date="2013-09" db="EMBL/GenBank/DDBJ databases">
        <authorList>
            <person name="Zeng Z."/>
            <person name="Chen C."/>
        </authorList>
    </citation>
    <scope>NUCLEOTIDE SEQUENCE [LARGE SCALE GENOMIC DNA]</scope>
    <source>
        <strain evidence="7 8">WB 3.3-2</strain>
    </source>
</reference>
<evidence type="ECO:0000313" key="7">
    <source>
        <dbReference type="EMBL" id="KGO88637.1"/>
    </source>
</evidence>
<dbReference type="Proteomes" id="UP000030152">
    <property type="component" value="Unassembled WGS sequence"/>
</dbReference>
<dbReference type="GO" id="GO:0009055">
    <property type="term" value="F:electron transfer activity"/>
    <property type="evidence" value="ECO:0007669"/>
    <property type="project" value="InterPro"/>
</dbReference>
<evidence type="ECO:0000256" key="3">
    <source>
        <dbReference type="ARBA" id="ARBA00023004"/>
    </source>
</evidence>
<dbReference type="InterPro" id="IPR038142">
    <property type="entry name" value="Cytochrome_P460_sp"/>
</dbReference>
<dbReference type="SUPFAM" id="SSF46626">
    <property type="entry name" value="Cytochrome c"/>
    <property type="match status" value="1"/>
</dbReference>
<dbReference type="SMART" id="SM01235">
    <property type="entry name" value="Haem_bd"/>
    <property type="match status" value="1"/>
</dbReference>
<keyword evidence="5" id="KW-0472">Membrane</keyword>
<dbReference type="OrthoDB" id="196738at2"/>
<name>A0A0A2M7L6_9FLAO</name>
<accession>A0A0A2M7L6</accession>
<evidence type="ECO:0000256" key="4">
    <source>
        <dbReference type="PROSITE-ProRule" id="PRU00433"/>
    </source>
</evidence>
<dbReference type="InterPro" id="IPR025992">
    <property type="entry name" value="Haem-bd"/>
</dbReference>
<feature type="domain" description="Cytochrome c" evidence="6">
    <location>
        <begin position="43"/>
        <end position="149"/>
    </location>
</feature>
<dbReference type="Gene3D" id="3.50.70.20">
    <property type="entry name" value="Cytochrome P460"/>
    <property type="match status" value="1"/>
</dbReference>
<evidence type="ECO:0000256" key="2">
    <source>
        <dbReference type="ARBA" id="ARBA00022723"/>
    </source>
</evidence>
<dbReference type="RefSeq" id="WP_020211664.1">
    <property type="nucleotide sequence ID" value="NZ_JRLX01000001.1"/>
</dbReference>
<sequence>MKTQGQSLKKKVLAAFAILCILFIGIQFYRPEIPNPPVVADFTGPANVKAIFEKSCYDCHSNKTELKWFDKVQPAYTLVAQDVKEGRTGLNFSEWGKLAPGDQKAKLFEILNQVTTGTMPLPNYLALHHSAKLSKEDVAVLQHYIAGLMVEKVEDTAMINARSRQQAAKVNKMTKVPVTVTGVPYVDGYASWDIISTTDRADNNTMRVIYGNAIAIKAIHDNKINPWPDGAVIAKVAWDKIQDKEGNSTTGAFKQVEFMIKDSGKYAGTKGWGWGRFKTLNREPYGKTTDYATECINCHRPVANNDFVFTLPIKQ</sequence>
<comment type="caution">
    <text evidence="7">The sequence shown here is derived from an EMBL/GenBank/DDBJ whole genome shotgun (WGS) entry which is preliminary data.</text>
</comment>
<dbReference type="GO" id="GO:0020037">
    <property type="term" value="F:heme binding"/>
    <property type="evidence" value="ECO:0007669"/>
    <property type="project" value="InterPro"/>
</dbReference>
<dbReference type="Pfam" id="PF16694">
    <property type="entry name" value="Cytochrome_P460"/>
    <property type="match status" value="1"/>
</dbReference>
<keyword evidence="3 4" id="KW-0408">Iron</keyword>
<evidence type="ECO:0000259" key="6">
    <source>
        <dbReference type="PROSITE" id="PS51007"/>
    </source>
</evidence>
<keyword evidence="8" id="KW-1185">Reference proteome</keyword>
<proteinExistence type="predicted"/>
<dbReference type="STRING" id="1121895.GCA_000378485_00540"/>
<evidence type="ECO:0000256" key="1">
    <source>
        <dbReference type="ARBA" id="ARBA00022617"/>
    </source>
</evidence>
<dbReference type="AlphaFoldDB" id="A0A0A2M7L6"/>
<gene>
    <name evidence="7" type="ORF">Q765_01675</name>
</gene>
<dbReference type="eggNOG" id="COG2010">
    <property type="taxonomic scope" value="Bacteria"/>
</dbReference>
<evidence type="ECO:0000256" key="5">
    <source>
        <dbReference type="SAM" id="Phobius"/>
    </source>
</evidence>
<feature type="transmembrane region" description="Helical" evidence="5">
    <location>
        <begin position="12"/>
        <end position="29"/>
    </location>
</feature>
<dbReference type="CDD" id="cd20753">
    <property type="entry name" value="cyt_P460_Mc-like"/>
    <property type="match status" value="1"/>
</dbReference>
<keyword evidence="5" id="KW-1133">Transmembrane helix</keyword>
<keyword evidence="2 4" id="KW-0479">Metal-binding</keyword>
<dbReference type="InterPro" id="IPR009056">
    <property type="entry name" value="Cyt_c-like_dom"/>
</dbReference>
<keyword evidence="5" id="KW-0812">Transmembrane</keyword>
<dbReference type="EMBL" id="JRLX01000001">
    <property type="protein sequence ID" value="KGO88637.1"/>
    <property type="molecule type" value="Genomic_DNA"/>
</dbReference>
<dbReference type="InterPro" id="IPR032033">
    <property type="entry name" value="Cytochrome_P460"/>
</dbReference>
<keyword evidence="1 4" id="KW-0349">Heme</keyword>
<organism evidence="7 8">
    <name type="scientific">Flavobacterium rivuli WB 3.3-2 = DSM 21788</name>
    <dbReference type="NCBI Taxonomy" id="1121895"/>
    <lineage>
        <taxon>Bacteria</taxon>
        <taxon>Pseudomonadati</taxon>
        <taxon>Bacteroidota</taxon>
        <taxon>Flavobacteriia</taxon>
        <taxon>Flavobacteriales</taxon>
        <taxon>Flavobacteriaceae</taxon>
        <taxon>Flavobacterium</taxon>
    </lineage>
</organism>
<evidence type="ECO:0000313" key="8">
    <source>
        <dbReference type="Proteomes" id="UP000030152"/>
    </source>
</evidence>
<dbReference type="GO" id="GO:0046872">
    <property type="term" value="F:metal ion binding"/>
    <property type="evidence" value="ECO:0007669"/>
    <property type="project" value="UniProtKB-KW"/>
</dbReference>